<organism evidence="1 2">
    <name type="scientific">Phyllobacterium pellucidum</name>
    <dbReference type="NCBI Taxonomy" id="2740464"/>
    <lineage>
        <taxon>Bacteria</taxon>
        <taxon>Pseudomonadati</taxon>
        <taxon>Pseudomonadota</taxon>
        <taxon>Alphaproteobacteria</taxon>
        <taxon>Hyphomicrobiales</taxon>
        <taxon>Phyllobacteriaceae</taxon>
        <taxon>Phyllobacterium</taxon>
    </lineage>
</organism>
<dbReference type="InterPro" id="IPR036412">
    <property type="entry name" value="HAD-like_sf"/>
</dbReference>
<dbReference type="Proteomes" id="UP000550508">
    <property type="component" value="Unassembled WGS sequence"/>
</dbReference>
<accession>A0A849VTV6</accession>
<dbReference type="EMBL" id="JABUMX010000005">
    <property type="protein sequence ID" value="NTS33412.1"/>
    <property type="molecule type" value="Genomic_DNA"/>
</dbReference>
<dbReference type="Pfam" id="PF12710">
    <property type="entry name" value="HAD"/>
    <property type="match status" value="1"/>
</dbReference>
<evidence type="ECO:0000313" key="1">
    <source>
        <dbReference type="EMBL" id="NTS33412.1"/>
    </source>
</evidence>
<dbReference type="Gene3D" id="3.40.50.1000">
    <property type="entry name" value="HAD superfamily/HAD-like"/>
    <property type="match status" value="1"/>
</dbReference>
<gene>
    <name evidence="1" type="ORF">HQ945_19330</name>
</gene>
<keyword evidence="1" id="KW-0378">Hydrolase</keyword>
<dbReference type="GO" id="GO:0016787">
    <property type="term" value="F:hydrolase activity"/>
    <property type="evidence" value="ECO:0007669"/>
    <property type="project" value="UniProtKB-KW"/>
</dbReference>
<keyword evidence="2" id="KW-1185">Reference proteome</keyword>
<proteinExistence type="predicted"/>
<dbReference type="PANTHER" id="PTHR43344">
    <property type="entry name" value="PHOSPHOSERINE PHOSPHATASE"/>
    <property type="match status" value="1"/>
</dbReference>
<dbReference type="InterPro" id="IPR050582">
    <property type="entry name" value="HAD-like_SerB"/>
</dbReference>
<dbReference type="RefSeq" id="WP_113280951.1">
    <property type="nucleotide sequence ID" value="NZ_JABUMX010000005.1"/>
</dbReference>
<dbReference type="AlphaFoldDB" id="A0A849VTV6"/>
<dbReference type="SUPFAM" id="SSF56784">
    <property type="entry name" value="HAD-like"/>
    <property type="match status" value="1"/>
</dbReference>
<reference evidence="1 2" key="1">
    <citation type="submission" date="2020-05" db="EMBL/GenBank/DDBJ databases">
        <authorList>
            <person name="Kim M.K."/>
        </authorList>
    </citation>
    <scope>NUCLEOTIDE SEQUENCE [LARGE SCALE GENOMIC DNA]</scope>
    <source>
        <strain evidence="1 2">BT25</strain>
    </source>
</reference>
<evidence type="ECO:0000313" key="2">
    <source>
        <dbReference type="Proteomes" id="UP000550508"/>
    </source>
</evidence>
<protein>
    <submittedName>
        <fullName evidence="1">Haloacid dehalogenase-like hydrolase</fullName>
    </submittedName>
</protein>
<sequence length="314" mass="34935">MPVTALAQGAKAPLSSWSDGDAKARIIDFVKAVTTEENADFVDLDNRIAVFDNDGTLWGEQPMYVQLAFVLDRVKALVPEHPEWQTTEPFKSVLSGDLNGVAASGERGLVELVAATHAGMTSEEFSKIVADWIAKARHPKLDKPYTSLIFQPMLEVIDYLKQNGFKVFIVSGGGIEFMRPWTDKVYGIPAENVIGSSIKTKYEVRDGKPVIIRLPEIDFIDDKAGKPVGINRFIGRQPIAAFGNSDGDFEMLEWTTSGSGRRLGLLVHHDDGEREYAYDRKSHFGRLDRGLDEGPKRGWTIASMKTDWKSIYPE</sequence>
<name>A0A849VTV6_9HYPH</name>
<comment type="caution">
    <text evidence="1">The sequence shown here is derived from an EMBL/GenBank/DDBJ whole genome shotgun (WGS) entry which is preliminary data.</text>
</comment>
<dbReference type="InterPro" id="IPR023214">
    <property type="entry name" value="HAD_sf"/>
</dbReference>